<comment type="caution">
    <text evidence="1">The sequence shown here is derived from an EMBL/GenBank/DDBJ whole genome shotgun (WGS) entry which is preliminary data.</text>
</comment>
<dbReference type="AlphaFoldDB" id="A0A3P1YPJ7"/>
<evidence type="ECO:0000313" key="1">
    <source>
        <dbReference type="EMBL" id="RRD72939.1"/>
    </source>
</evidence>
<gene>
    <name evidence="1" type="ORF">EII41_10200</name>
</gene>
<name>A0A3P1YPJ7_TANFO</name>
<proteinExistence type="predicted"/>
<sequence>MMVKEYKTKTWQHLLTGEDGKATQEVDLSGVKEPYKQAANNEGGKKYYKKLIEKVINGN</sequence>
<organism evidence="1 2">
    <name type="scientific">Tannerella forsythia</name>
    <name type="common">Bacteroides forsythus</name>
    <dbReference type="NCBI Taxonomy" id="28112"/>
    <lineage>
        <taxon>Bacteria</taxon>
        <taxon>Pseudomonadati</taxon>
        <taxon>Bacteroidota</taxon>
        <taxon>Bacteroidia</taxon>
        <taxon>Bacteroidales</taxon>
        <taxon>Tannerellaceae</taxon>
        <taxon>Tannerella</taxon>
    </lineage>
</organism>
<dbReference type="Proteomes" id="UP000279860">
    <property type="component" value="Unassembled WGS sequence"/>
</dbReference>
<reference evidence="1 2" key="1">
    <citation type="submission" date="2018-11" db="EMBL/GenBank/DDBJ databases">
        <title>Genomes From Bacteria Associated with the Canine Oral Cavity: a Test Case for Automated Genome-Based Taxonomic Assignment.</title>
        <authorList>
            <person name="Coil D.A."/>
            <person name="Jospin G."/>
            <person name="Darling A.E."/>
            <person name="Wallis C."/>
            <person name="Davis I.J."/>
            <person name="Harris S."/>
            <person name="Eisen J.A."/>
            <person name="Holcombe L.J."/>
            <person name="O'Flynn C."/>
        </authorList>
    </citation>
    <scope>NUCLEOTIDE SEQUENCE [LARGE SCALE GENOMIC DNA]</scope>
    <source>
        <strain evidence="1 2">OH1426_COT-023</strain>
    </source>
</reference>
<evidence type="ECO:0000313" key="2">
    <source>
        <dbReference type="Proteomes" id="UP000279860"/>
    </source>
</evidence>
<dbReference type="RefSeq" id="WP_124790511.1">
    <property type="nucleotide sequence ID" value="NZ_RQYN01000042.1"/>
</dbReference>
<protein>
    <submittedName>
        <fullName evidence="1">Uncharacterized protein</fullName>
    </submittedName>
</protein>
<accession>A0A3P1YPJ7</accession>
<dbReference type="EMBL" id="RQYN01000042">
    <property type="protein sequence ID" value="RRD72939.1"/>
    <property type="molecule type" value="Genomic_DNA"/>
</dbReference>